<dbReference type="EMBL" id="MU001672">
    <property type="protein sequence ID" value="KAF2460943.1"/>
    <property type="molecule type" value="Genomic_DNA"/>
</dbReference>
<evidence type="ECO:0000256" key="8">
    <source>
        <dbReference type="SAM" id="Phobius"/>
    </source>
</evidence>
<evidence type="ECO:0000313" key="11">
    <source>
        <dbReference type="Proteomes" id="UP000799766"/>
    </source>
</evidence>
<dbReference type="AlphaFoldDB" id="A0A6A6PBZ9"/>
<gene>
    <name evidence="10" type="ORF">BDY21DRAFT_279580</name>
</gene>
<evidence type="ECO:0000256" key="1">
    <source>
        <dbReference type="ARBA" id="ARBA00004651"/>
    </source>
</evidence>
<dbReference type="SUPFAM" id="SSF103473">
    <property type="entry name" value="MFS general substrate transporter"/>
    <property type="match status" value="1"/>
</dbReference>
<feature type="transmembrane region" description="Helical" evidence="8">
    <location>
        <begin position="361"/>
        <end position="377"/>
    </location>
</feature>
<feature type="transmembrane region" description="Helical" evidence="8">
    <location>
        <begin position="125"/>
        <end position="150"/>
    </location>
</feature>
<keyword evidence="5 8" id="KW-1133">Transmembrane helix</keyword>
<dbReference type="InterPro" id="IPR011701">
    <property type="entry name" value="MFS"/>
</dbReference>
<comment type="subcellular location">
    <subcellularLocation>
        <location evidence="1">Cell membrane</location>
        <topology evidence="1">Multi-pass membrane protein</topology>
    </subcellularLocation>
</comment>
<feature type="transmembrane region" description="Helical" evidence="8">
    <location>
        <begin position="69"/>
        <end position="88"/>
    </location>
</feature>
<dbReference type="FunFam" id="1.20.1720.10:FF:000014">
    <property type="entry name" value="MFS drug transporter, putative"/>
    <property type="match status" value="1"/>
</dbReference>
<keyword evidence="6 8" id="KW-0472">Membrane</keyword>
<dbReference type="PANTHER" id="PTHR23501:SF158">
    <property type="entry name" value="TRANSPORTER, PUTATIVE (AFU_ORTHOLOGUE AFUA_5G14490)-RELATED"/>
    <property type="match status" value="1"/>
</dbReference>
<evidence type="ECO:0000313" key="10">
    <source>
        <dbReference type="EMBL" id="KAF2460943.1"/>
    </source>
</evidence>
<feature type="transmembrane region" description="Helical" evidence="8">
    <location>
        <begin position="223"/>
        <end position="243"/>
    </location>
</feature>
<evidence type="ECO:0000259" key="9">
    <source>
        <dbReference type="PROSITE" id="PS50850"/>
    </source>
</evidence>
<dbReference type="OrthoDB" id="10021397at2759"/>
<feature type="transmembrane region" description="Helical" evidence="8">
    <location>
        <begin position="255"/>
        <end position="274"/>
    </location>
</feature>
<feature type="transmembrane region" description="Helical" evidence="8">
    <location>
        <begin position="188"/>
        <end position="211"/>
    </location>
</feature>
<keyword evidence="4 8" id="KW-0812">Transmembrane</keyword>
<name>A0A6A6PBZ9_9PEZI</name>
<feature type="transmembrane region" description="Helical" evidence="8">
    <location>
        <begin position="34"/>
        <end position="57"/>
    </location>
</feature>
<feature type="transmembrane region" description="Helical" evidence="8">
    <location>
        <begin position="157"/>
        <end position="176"/>
    </location>
</feature>
<dbReference type="PANTHER" id="PTHR23501">
    <property type="entry name" value="MAJOR FACILITATOR SUPERFAMILY"/>
    <property type="match status" value="1"/>
</dbReference>
<feature type="region of interest" description="Disordered" evidence="7">
    <location>
        <begin position="1"/>
        <end position="20"/>
    </location>
</feature>
<feature type="transmembrane region" description="Helical" evidence="8">
    <location>
        <begin position="504"/>
        <end position="523"/>
    </location>
</feature>
<evidence type="ECO:0000256" key="2">
    <source>
        <dbReference type="ARBA" id="ARBA00007520"/>
    </source>
</evidence>
<sequence length="550" mass="58609">MNSSSQTEEHELARIPAEAPGPAQHARSKIRITAIMLAIYLSLFIAALDQTVIATAIPTISTQLHSSSGQAWIGGAYQLANAAAAPIWAKLSDIWGRKPILLIAVGMFFASSILCATATSMKMLIAGRAILGTSGGGLTQMTSITISDLFSMRLRSLHFGLLGLVWSVAGGLGPILGGAFTEFLSWRWTFWINLPISGAAFVLLWGFLDVHNPRTRFVEGVKAIDWLGSLSLVALVLMLLLGLDFGGATFPWNSPTVICLIVFGGLMTIFFILSEKRLARYPLMPLGIFREKSNVASLALCFMHGFVALAGEFYLPLFFQSVKHASPFHSGLLTLPITLAEGILAVFTGILMHRFGRYREVMWVGTAIMVLGNGLYIKMAAASSLAELVIFQIVAGIGAGMLFDSPVIAIQAMVSQQDTAAATSTLWLIRNIGSSVAVVVAGVVFQNGVDDRVHGLVNAGVPTTVTDKLAGGEAAAHASILGTISDPSQRAAVQHAFAGAFRNIWILTTCVASVAMAASTFIAKKRLSTEHVETKTGLEEMKVSRVNTTA</sequence>
<evidence type="ECO:0000256" key="6">
    <source>
        <dbReference type="ARBA" id="ARBA00023136"/>
    </source>
</evidence>
<protein>
    <submittedName>
        <fullName evidence="10">Putative MFS transporter</fullName>
    </submittedName>
</protein>
<feature type="transmembrane region" description="Helical" evidence="8">
    <location>
        <begin position="426"/>
        <end position="445"/>
    </location>
</feature>
<feature type="transmembrane region" description="Helical" evidence="8">
    <location>
        <begin position="389"/>
        <end position="414"/>
    </location>
</feature>
<comment type="similarity">
    <text evidence="2">Belongs to the major facilitator superfamily. TCR/Tet family.</text>
</comment>
<keyword evidence="11" id="KW-1185">Reference proteome</keyword>
<dbReference type="InterPro" id="IPR036259">
    <property type="entry name" value="MFS_trans_sf"/>
</dbReference>
<evidence type="ECO:0000256" key="7">
    <source>
        <dbReference type="SAM" id="MobiDB-lite"/>
    </source>
</evidence>
<dbReference type="InterPro" id="IPR020846">
    <property type="entry name" value="MFS_dom"/>
</dbReference>
<evidence type="ECO:0000256" key="4">
    <source>
        <dbReference type="ARBA" id="ARBA00022692"/>
    </source>
</evidence>
<feature type="transmembrane region" description="Helical" evidence="8">
    <location>
        <begin position="100"/>
        <end position="119"/>
    </location>
</feature>
<reference evidence="10" key="1">
    <citation type="journal article" date="2020" name="Stud. Mycol.">
        <title>101 Dothideomycetes genomes: a test case for predicting lifestyles and emergence of pathogens.</title>
        <authorList>
            <person name="Haridas S."/>
            <person name="Albert R."/>
            <person name="Binder M."/>
            <person name="Bloem J."/>
            <person name="Labutti K."/>
            <person name="Salamov A."/>
            <person name="Andreopoulos B."/>
            <person name="Baker S."/>
            <person name="Barry K."/>
            <person name="Bills G."/>
            <person name="Bluhm B."/>
            <person name="Cannon C."/>
            <person name="Castanera R."/>
            <person name="Culley D."/>
            <person name="Daum C."/>
            <person name="Ezra D."/>
            <person name="Gonzalez J."/>
            <person name="Henrissat B."/>
            <person name="Kuo A."/>
            <person name="Liang C."/>
            <person name="Lipzen A."/>
            <person name="Lutzoni F."/>
            <person name="Magnuson J."/>
            <person name="Mondo S."/>
            <person name="Nolan M."/>
            <person name="Ohm R."/>
            <person name="Pangilinan J."/>
            <person name="Park H.-J."/>
            <person name="Ramirez L."/>
            <person name="Alfaro M."/>
            <person name="Sun H."/>
            <person name="Tritt A."/>
            <person name="Yoshinaga Y."/>
            <person name="Zwiers L.-H."/>
            <person name="Turgeon B."/>
            <person name="Goodwin S."/>
            <person name="Spatafora J."/>
            <person name="Crous P."/>
            <person name="Grigoriev I."/>
        </authorList>
    </citation>
    <scope>NUCLEOTIDE SEQUENCE</scope>
    <source>
        <strain evidence="10">ATCC 16933</strain>
    </source>
</reference>
<feature type="domain" description="Major facilitator superfamily (MFS) profile" evidence="9">
    <location>
        <begin position="35"/>
        <end position="527"/>
    </location>
</feature>
<accession>A0A6A6PBZ9</accession>
<dbReference type="PROSITE" id="PS50850">
    <property type="entry name" value="MFS"/>
    <property type="match status" value="1"/>
</dbReference>
<dbReference type="Gene3D" id="1.20.1250.20">
    <property type="entry name" value="MFS general substrate transporter like domains"/>
    <property type="match status" value="2"/>
</dbReference>
<evidence type="ECO:0000256" key="5">
    <source>
        <dbReference type="ARBA" id="ARBA00022989"/>
    </source>
</evidence>
<dbReference type="Proteomes" id="UP000799766">
    <property type="component" value="Unassembled WGS sequence"/>
</dbReference>
<dbReference type="GO" id="GO:0022857">
    <property type="term" value="F:transmembrane transporter activity"/>
    <property type="evidence" value="ECO:0007669"/>
    <property type="project" value="InterPro"/>
</dbReference>
<feature type="transmembrane region" description="Helical" evidence="8">
    <location>
        <begin position="295"/>
        <end position="319"/>
    </location>
</feature>
<feature type="transmembrane region" description="Helical" evidence="8">
    <location>
        <begin position="331"/>
        <end position="352"/>
    </location>
</feature>
<keyword evidence="3" id="KW-1003">Cell membrane</keyword>
<dbReference type="GO" id="GO:0005886">
    <property type="term" value="C:plasma membrane"/>
    <property type="evidence" value="ECO:0007669"/>
    <property type="project" value="UniProtKB-SubCell"/>
</dbReference>
<dbReference type="Pfam" id="PF07690">
    <property type="entry name" value="MFS_1"/>
    <property type="match status" value="1"/>
</dbReference>
<evidence type="ECO:0000256" key="3">
    <source>
        <dbReference type="ARBA" id="ARBA00022475"/>
    </source>
</evidence>
<proteinExistence type="inferred from homology"/>
<dbReference type="CDD" id="cd17502">
    <property type="entry name" value="MFS_Azr1_MDR_like"/>
    <property type="match status" value="1"/>
</dbReference>
<organism evidence="10 11">
    <name type="scientific">Lineolata rhizophorae</name>
    <dbReference type="NCBI Taxonomy" id="578093"/>
    <lineage>
        <taxon>Eukaryota</taxon>
        <taxon>Fungi</taxon>
        <taxon>Dikarya</taxon>
        <taxon>Ascomycota</taxon>
        <taxon>Pezizomycotina</taxon>
        <taxon>Dothideomycetes</taxon>
        <taxon>Dothideomycetes incertae sedis</taxon>
        <taxon>Lineolatales</taxon>
        <taxon>Lineolataceae</taxon>
        <taxon>Lineolata</taxon>
    </lineage>
</organism>